<feature type="domain" description="Aminoglycoside phosphotransferase" evidence="1">
    <location>
        <begin position="46"/>
        <end position="134"/>
    </location>
</feature>
<sequence>MISAAQQALLNRWLSGASVVCDHSWGLVGTTVLELAWLDQEHNIAPAIVQRTRRLIESWPTPPAVLVPTHGDWQPRNWLVHEGVVTVIDFGRAALRPAYTDFERLAAQQFLADPSLEPAFLAGYGTDPREREAWPRAQLREAVGTAVYAFRVGDGEFERQGHRMVADALRAFPD</sequence>
<dbReference type="RefSeq" id="WP_208115472.1">
    <property type="nucleotide sequence ID" value="NZ_SNXZ01000001.1"/>
</dbReference>
<gene>
    <name evidence="2" type="ORF">EV186_101953</name>
</gene>
<evidence type="ECO:0000313" key="3">
    <source>
        <dbReference type="Proteomes" id="UP000295444"/>
    </source>
</evidence>
<keyword evidence="2" id="KW-0808">Transferase</keyword>
<dbReference type="GO" id="GO:0016740">
    <property type="term" value="F:transferase activity"/>
    <property type="evidence" value="ECO:0007669"/>
    <property type="project" value="UniProtKB-KW"/>
</dbReference>
<comment type="caution">
    <text evidence="2">The sequence shown here is derived from an EMBL/GenBank/DDBJ whole genome shotgun (WGS) entry which is preliminary data.</text>
</comment>
<evidence type="ECO:0000313" key="2">
    <source>
        <dbReference type="EMBL" id="TDQ04989.1"/>
    </source>
</evidence>
<accession>A0A4R6SLK7</accession>
<dbReference type="InterPro" id="IPR002575">
    <property type="entry name" value="Aminoglycoside_PTrfase"/>
</dbReference>
<organism evidence="2 3">
    <name type="scientific">Labedaea rhizosphaerae</name>
    <dbReference type="NCBI Taxonomy" id="598644"/>
    <lineage>
        <taxon>Bacteria</taxon>
        <taxon>Bacillati</taxon>
        <taxon>Actinomycetota</taxon>
        <taxon>Actinomycetes</taxon>
        <taxon>Pseudonocardiales</taxon>
        <taxon>Pseudonocardiaceae</taxon>
        <taxon>Labedaea</taxon>
    </lineage>
</organism>
<evidence type="ECO:0000259" key="1">
    <source>
        <dbReference type="Pfam" id="PF01636"/>
    </source>
</evidence>
<proteinExistence type="predicted"/>
<protein>
    <submittedName>
        <fullName evidence="2">Phosphotransferase family enzyme</fullName>
    </submittedName>
</protein>
<dbReference type="EMBL" id="SNXZ01000001">
    <property type="protein sequence ID" value="TDQ04989.1"/>
    <property type="molecule type" value="Genomic_DNA"/>
</dbReference>
<dbReference type="Pfam" id="PF01636">
    <property type="entry name" value="APH"/>
    <property type="match status" value="1"/>
</dbReference>
<keyword evidence="3" id="KW-1185">Reference proteome</keyword>
<name>A0A4R6SLK7_LABRH</name>
<dbReference type="Gene3D" id="3.90.1200.10">
    <property type="match status" value="1"/>
</dbReference>
<reference evidence="2 3" key="1">
    <citation type="submission" date="2019-03" db="EMBL/GenBank/DDBJ databases">
        <title>Genomic Encyclopedia of Type Strains, Phase IV (KMG-IV): sequencing the most valuable type-strain genomes for metagenomic binning, comparative biology and taxonomic classification.</title>
        <authorList>
            <person name="Goeker M."/>
        </authorList>
    </citation>
    <scope>NUCLEOTIDE SEQUENCE [LARGE SCALE GENOMIC DNA]</scope>
    <source>
        <strain evidence="2 3">DSM 45361</strain>
    </source>
</reference>
<dbReference type="InterPro" id="IPR011009">
    <property type="entry name" value="Kinase-like_dom_sf"/>
</dbReference>
<dbReference type="SUPFAM" id="SSF56112">
    <property type="entry name" value="Protein kinase-like (PK-like)"/>
    <property type="match status" value="1"/>
</dbReference>
<dbReference type="AlphaFoldDB" id="A0A4R6SLK7"/>
<dbReference type="Proteomes" id="UP000295444">
    <property type="component" value="Unassembled WGS sequence"/>
</dbReference>